<gene>
    <name evidence="3" type="ORF">FBGL_01165</name>
    <name evidence="2" type="ORF">FGL01_01550</name>
    <name evidence="4" type="ORF">SAMN05192550_1585</name>
</gene>
<evidence type="ECO:0000313" key="6">
    <source>
        <dbReference type="Proteomes" id="UP000182367"/>
    </source>
</evidence>
<organism evidence="3 5">
    <name type="scientific">Flavobacterium glycines</name>
    <dbReference type="NCBI Taxonomy" id="551990"/>
    <lineage>
        <taxon>Bacteria</taxon>
        <taxon>Pseudomonadati</taxon>
        <taxon>Bacteroidota</taxon>
        <taxon>Flavobacteriia</taxon>
        <taxon>Flavobacteriales</taxon>
        <taxon>Flavobacteriaceae</taxon>
        <taxon>Flavobacterium</taxon>
    </lineage>
</organism>
<feature type="coiled-coil region" evidence="1">
    <location>
        <begin position="8"/>
        <end position="63"/>
    </location>
</feature>
<reference evidence="5" key="1">
    <citation type="submission" date="2016-03" db="EMBL/GenBank/DDBJ databases">
        <title>Draft genome sequence of Paenibacillus glacialis DSM 22343.</title>
        <authorList>
            <person name="Shin S.-K."/>
            <person name="Yi H."/>
        </authorList>
    </citation>
    <scope>NUCLEOTIDE SEQUENCE [LARGE SCALE GENOMIC DNA]</scope>
    <source>
        <strain evidence="5">NBRC 105008</strain>
    </source>
</reference>
<reference evidence="4 6" key="3">
    <citation type="submission" date="2016-10" db="EMBL/GenBank/DDBJ databases">
        <authorList>
            <person name="Varghese N."/>
            <person name="Submissions S."/>
        </authorList>
    </citation>
    <scope>NUCLEOTIDE SEQUENCE [LARGE SCALE GENOMIC DNA]</scope>
    <source>
        <strain evidence="4 6">Gm-149</strain>
    </source>
</reference>
<proteinExistence type="predicted"/>
<protein>
    <recommendedName>
        <fullName evidence="8">Mis12-Mtw1 protein family</fullName>
    </recommendedName>
</protein>
<reference evidence="2 7" key="4">
    <citation type="submission" date="2019-07" db="EMBL/GenBank/DDBJ databases">
        <title>Whole genome shotgun sequence of Flavobacterium glycines NBRC 105008.</title>
        <authorList>
            <person name="Hosoyama A."/>
            <person name="Uohara A."/>
            <person name="Ohji S."/>
            <person name="Ichikawa N."/>
        </authorList>
    </citation>
    <scope>NUCLEOTIDE SEQUENCE [LARGE SCALE GENOMIC DNA]</scope>
    <source>
        <strain evidence="2 7">NBRC 105008</strain>
    </source>
</reference>
<dbReference type="EMBL" id="FNEO01000001">
    <property type="protein sequence ID" value="SDJ07563.1"/>
    <property type="molecule type" value="Genomic_DNA"/>
</dbReference>
<dbReference type="OrthoDB" id="1467932at2"/>
<comment type="caution">
    <text evidence="3">The sequence shown here is derived from an EMBL/GenBank/DDBJ whole genome shotgun (WGS) entry which is preliminary data.</text>
</comment>
<sequence>MSVIAEIIDTLESKVEKLILKLRNLEKNNQDLTIELNKAAQIIQNQSNEIEDLKAKYETLKIANSLLGSEENKRDTKLKINSLIREIDYCIAQLSD</sequence>
<dbReference type="EMBL" id="LVEO01000002">
    <property type="protein sequence ID" value="OCB74607.1"/>
    <property type="molecule type" value="Genomic_DNA"/>
</dbReference>
<dbReference type="Proteomes" id="UP000182367">
    <property type="component" value="Unassembled WGS sequence"/>
</dbReference>
<name>A0A1B9DY55_9FLAO</name>
<evidence type="ECO:0008006" key="8">
    <source>
        <dbReference type="Google" id="ProtNLM"/>
    </source>
</evidence>
<evidence type="ECO:0000313" key="2">
    <source>
        <dbReference type="EMBL" id="GEL09416.1"/>
    </source>
</evidence>
<accession>A0A1B9DY55</accession>
<dbReference type="Proteomes" id="UP000093226">
    <property type="component" value="Unassembled WGS sequence"/>
</dbReference>
<dbReference type="AlphaFoldDB" id="A0A1B9DY55"/>
<evidence type="ECO:0000313" key="7">
    <source>
        <dbReference type="Proteomes" id="UP000321579"/>
    </source>
</evidence>
<reference evidence="3" key="2">
    <citation type="submission" date="2016-03" db="EMBL/GenBank/DDBJ databases">
        <authorList>
            <person name="Ploux O."/>
        </authorList>
    </citation>
    <scope>NUCLEOTIDE SEQUENCE</scope>
    <source>
        <strain evidence="3">NBRC 105008</strain>
    </source>
</reference>
<evidence type="ECO:0000313" key="3">
    <source>
        <dbReference type="EMBL" id="OCB74607.1"/>
    </source>
</evidence>
<evidence type="ECO:0000313" key="4">
    <source>
        <dbReference type="EMBL" id="SDJ07563.1"/>
    </source>
</evidence>
<dbReference type="Proteomes" id="UP000321579">
    <property type="component" value="Unassembled WGS sequence"/>
</dbReference>
<dbReference type="STRING" id="551990.SAMN05192550_1585"/>
<keyword evidence="1" id="KW-0175">Coiled coil</keyword>
<keyword evidence="6" id="KW-1185">Reference proteome</keyword>
<dbReference type="EMBL" id="BJVF01000001">
    <property type="protein sequence ID" value="GEL09416.1"/>
    <property type="molecule type" value="Genomic_DNA"/>
</dbReference>
<dbReference type="RefSeq" id="WP_066324051.1">
    <property type="nucleotide sequence ID" value="NZ_BJVF01000001.1"/>
</dbReference>
<evidence type="ECO:0000313" key="5">
    <source>
        <dbReference type="Proteomes" id="UP000093226"/>
    </source>
</evidence>
<evidence type="ECO:0000256" key="1">
    <source>
        <dbReference type="SAM" id="Coils"/>
    </source>
</evidence>